<evidence type="ECO:0000256" key="4">
    <source>
        <dbReference type="ARBA" id="ARBA00049194"/>
    </source>
</evidence>
<dbReference type="InterPro" id="IPR016161">
    <property type="entry name" value="Ald_DH/histidinol_DH"/>
</dbReference>
<dbReference type="InterPro" id="IPR016163">
    <property type="entry name" value="Ald_DH_C"/>
</dbReference>
<dbReference type="InterPro" id="IPR016162">
    <property type="entry name" value="Ald_DH_N"/>
</dbReference>
<dbReference type="PANTHER" id="PTHR42804:SF1">
    <property type="entry name" value="ALDEHYDE DEHYDROGENASE-RELATED"/>
    <property type="match status" value="1"/>
</dbReference>
<gene>
    <name evidence="8" type="ORF">FM115_00190</name>
</gene>
<dbReference type="FunFam" id="3.40.605.10:FF:000007">
    <property type="entry name" value="NAD/NADP-dependent betaine aldehyde dehydrogenase"/>
    <property type="match status" value="1"/>
</dbReference>
<evidence type="ECO:0000256" key="3">
    <source>
        <dbReference type="ARBA" id="ARBA00024226"/>
    </source>
</evidence>
<reference evidence="8 9" key="1">
    <citation type="submission" date="2017-02" db="EMBL/GenBank/DDBJ databases">
        <authorList>
            <person name="Peterson S.W."/>
        </authorList>
    </citation>
    <scope>NUCLEOTIDE SEQUENCE [LARGE SCALE GENOMIC DNA]</scope>
    <source>
        <strain evidence="8 9">42ea</strain>
    </source>
</reference>
<comment type="catalytic activity">
    <reaction evidence="4">
        <text>an aldehyde + NAD(+) + H2O = a carboxylate + NADH + 2 H(+)</text>
        <dbReference type="Rhea" id="RHEA:16185"/>
        <dbReference type="ChEBI" id="CHEBI:15377"/>
        <dbReference type="ChEBI" id="CHEBI:15378"/>
        <dbReference type="ChEBI" id="CHEBI:17478"/>
        <dbReference type="ChEBI" id="CHEBI:29067"/>
        <dbReference type="ChEBI" id="CHEBI:57540"/>
        <dbReference type="ChEBI" id="CHEBI:57945"/>
        <dbReference type="EC" id="1.2.1.3"/>
    </reaction>
</comment>
<evidence type="ECO:0000256" key="6">
    <source>
        <dbReference type="RuleBase" id="RU003345"/>
    </source>
</evidence>
<name>A0A1R4IAN4_9LACT</name>
<dbReference type="PANTHER" id="PTHR42804">
    <property type="entry name" value="ALDEHYDE DEHYDROGENASE"/>
    <property type="match status" value="1"/>
</dbReference>
<dbReference type="InterPro" id="IPR015590">
    <property type="entry name" value="Aldehyde_DH_dom"/>
</dbReference>
<dbReference type="InterPro" id="IPR016160">
    <property type="entry name" value="Ald_DH_CS_CYS"/>
</dbReference>
<dbReference type="SUPFAM" id="SSF53720">
    <property type="entry name" value="ALDH-like"/>
    <property type="match status" value="1"/>
</dbReference>
<dbReference type="Gene3D" id="3.40.605.10">
    <property type="entry name" value="Aldehyde Dehydrogenase, Chain A, domain 1"/>
    <property type="match status" value="1"/>
</dbReference>
<dbReference type="InterPro" id="IPR029510">
    <property type="entry name" value="Ald_DH_CS_GLU"/>
</dbReference>
<dbReference type="AlphaFoldDB" id="A0A1R4IAN4"/>
<dbReference type="PROSITE" id="PS00687">
    <property type="entry name" value="ALDEHYDE_DEHYDR_GLU"/>
    <property type="match status" value="1"/>
</dbReference>
<dbReference type="Pfam" id="PF00171">
    <property type="entry name" value="Aldedh"/>
    <property type="match status" value="1"/>
</dbReference>
<dbReference type="EC" id="1.2.1.3" evidence="3"/>
<evidence type="ECO:0000256" key="2">
    <source>
        <dbReference type="ARBA" id="ARBA00023002"/>
    </source>
</evidence>
<evidence type="ECO:0000259" key="7">
    <source>
        <dbReference type="Pfam" id="PF00171"/>
    </source>
</evidence>
<evidence type="ECO:0000256" key="1">
    <source>
        <dbReference type="ARBA" id="ARBA00009986"/>
    </source>
</evidence>
<evidence type="ECO:0000313" key="8">
    <source>
        <dbReference type="EMBL" id="SJN16786.1"/>
    </source>
</evidence>
<keyword evidence="2 6" id="KW-0560">Oxidoreductase</keyword>
<accession>A0A1R4IAN4</accession>
<dbReference type="Proteomes" id="UP000195611">
    <property type="component" value="Unassembled WGS sequence"/>
</dbReference>
<proteinExistence type="inferred from homology"/>
<dbReference type="GO" id="GO:0004029">
    <property type="term" value="F:aldehyde dehydrogenase (NAD+) activity"/>
    <property type="evidence" value="ECO:0007669"/>
    <property type="project" value="UniProtKB-EC"/>
</dbReference>
<evidence type="ECO:0000256" key="5">
    <source>
        <dbReference type="PROSITE-ProRule" id="PRU10007"/>
    </source>
</evidence>
<dbReference type="RefSeq" id="WP_306298319.1">
    <property type="nucleotide sequence ID" value="NZ_FUKW01000004.1"/>
</dbReference>
<feature type="domain" description="Aldehyde dehydrogenase" evidence="7">
    <location>
        <begin position="2"/>
        <end position="423"/>
    </location>
</feature>
<evidence type="ECO:0000313" key="9">
    <source>
        <dbReference type="Proteomes" id="UP000195611"/>
    </source>
</evidence>
<protein>
    <recommendedName>
        <fullName evidence="3">aldehyde dehydrogenase (NAD(+))</fullName>
        <ecNumber evidence="3">1.2.1.3</ecNumber>
    </recommendedName>
</protein>
<feature type="active site" evidence="5">
    <location>
        <position position="202"/>
    </location>
</feature>
<dbReference type="EMBL" id="FUKW01000004">
    <property type="protein sequence ID" value="SJN16786.1"/>
    <property type="molecule type" value="Genomic_DNA"/>
</dbReference>
<dbReference type="PROSITE" id="PS00070">
    <property type="entry name" value="ALDEHYDE_DEHYDR_CYS"/>
    <property type="match status" value="1"/>
</dbReference>
<sequence>MDLAVTSAKTAFSEWNQTNPETRADYMEKFLNGIKDRKQDLMDIMIKELGTSSIFADQTQVGLAVKEMSATIEEIRKYNFEETVDNATIIKEGFGVVACITPWNYPLNQIQRKITPALLAGNTVVVKPANMTPLTALLLAEIADEAGLPKGVLNIVTGPGSETGDYLTSHPDVSVISFTGSTKVGSSLYEKAKTTIKKLVLELGGKSPMVYLKGGDLELAVKNAANTVLHNQGQTCSALTRLFVPKDELERTKEVLKNYYKDIKVGDPAEEDTIVGPLVSKDQMETVLGYIEKGKEEGADVLIGGNKMDRKGYYVEPTVFVNVKNNMTIAQEEIFGPVLVVITYDNVDEAIELANDSIYGLSGGVVGPEEEAVKVARQIRTGNITINGAARSPKAPFGGYKQSGFGRENGLYGVEDYFEIKAIFN</sequence>
<dbReference type="FunFam" id="3.40.309.10:FF:000012">
    <property type="entry name" value="Betaine aldehyde dehydrogenase"/>
    <property type="match status" value="1"/>
</dbReference>
<comment type="similarity">
    <text evidence="1 6">Belongs to the aldehyde dehydrogenase family.</text>
</comment>
<dbReference type="Gene3D" id="3.40.309.10">
    <property type="entry name" value="Aldehyde Dehydrogenase, Chain A, domain 2"/>
    <property type="match status" value="1"/>
</dbReference>
<organism evidence="8 9">
    <name type="scientific">Marinilactibacillus psychrotolerans 42ea</name>
    <dbReference type="NCBI Taxonomy" id="1255609"/>
    <lineage>
        <taxon>Bacteria</taxon>
        <taxon>Bacillati</taxon>
        <taxon>Bacillota</taxon>
        <taxon>Bacilli</taxon>
        <taxon>Lactobacillales</taxon>
        <taxon>Carnobacteriaceae</taxon>
        <taxon>Marinilactibacillus</taxon>
    </lineage>
</organism>
<dbReference type="CDD" id="cd07138">
    <property type="entry name" value="ALDH_CddD_SSP0762"/>
    <property type="match status" value="1"/>
</dbReference>